<dbReference type="AlphaFoldDB" id="A0A1U7DIE6"/>
<organism evidence="14 15">
    <name type="scientific">Brevirhabdus pacifica</name>
    <dbReference type="NCBI Taxonomy" id="1267768"/>
    <lineage>
        <taxon>Bacteria</taxon>
        <taxon>Pseudomonadati</taxon>
        <taxon>Pseudomonadota</taxon>
        <taxon>Alphaproteobacteria</taxon>
        <taxon>Rhodobacterales</taxon>
        <taxon>Paracoccaceae</taxon>
        <taxon>Brevirhabdus</taxon>
    </lineage>
</organism>
<dbReference type="SUPFAM" id="SSF52540">
    <property type="entry name" value="P-loop containing nucleoside triphosphate hydrolases"/>
    <property type="match status" value="1"/>
</dbReference>
<dbReference type="Proteomes" id="UP000187266">
    <property type="component" value="Chromosome"/>
</dbReference>
<dbReference type="NCBIfam" id="TIGR00682">
    <property type="entry name" value="lpxK"/>
    <property type="match status" value="1"/>
</dbReference>
<keyword evidence="7 13" id="KW-0808">Transferase</keyword>
<evidence type="ECO:0000256" key="4">
    <source>
        <dbReference type="ARBA" id="ARBA00016436"/>
    </source>
</evidence>
<comment type="catalytic activity">
    <reaction evidence="13">
        <text>a lipid A disaccharide + ATP = a lipid IVA + ADP + H(+)</text>
        <dbReference type="Rhea" id="RHEA:67840"/>
        <dbReference type="ChEBI" id="CHEBI:15378"/>
        <dbReference type="ChEBI" id="CHEBI:30616"/>
        <dbReference type="ChEBI" id="CHEBI:176343"/>
        <dbReference type="ChEBI" id="CHEBI:176425"/>
        <dbReference type="ChEBI" id="CHEBI:456216"/>
        <dbReference type="EC" id="2.7.1.130"/>
    </reaction>
</comment>
<evidence type="ECO:0000256" key="3">
    <source>
        <dbReference type="ARBA" id="ARBA00012071"/>
    </source>
</evidence>
<keyword evidence="6 13" id="KW-0441">Lipid A biosynthesis</keyword>
<dbReference type="OrthoDB" id="9766423at2"/>
<reference evidence="14 15" key="1">
    <citation type="submission" date="2017-01" db="EMBL/GenBank/DDBJ databases">
        <title>Genomic analysis of Xuhuaishuia manganoxidans DY6-4.</title>
        <authorList>
            <person name="Wang X."/>
        </authorList>
    </citation>
    <scope>NUCLEOTIDE SEQUENCE [LARGE SCALE GENOMIC DNA]</scope>
    <source>
        <strain evidence="14 15">DY6-4</strain>
    </source>
</reference>
<name>A0A1U7DIE6_9RHOB</name>
<keyword evidence="8 13" id="KW-0547">Nucleotide-binding</keyword>
<evidence type="ECO:0000256" key="12">
    <source>
        <dbReference type="ARBA" id="ARBA00029757"/>
    </source>
</evidence>
<comment type="similarity">
    <text evidence="13">Belongs to the LpxK family.</text>
</comment>
<dbReference type="RefSeq" id="WP_076979778.1">
    <property type="nucleotide sequence ID" value="NZ_CP019124.1"/>
</dbReference>
<comment type="pathway">
    <text evidence="2 13">Glycolipid biosynthesis; lipid IV(A) biosynthesis; lipid IV(A) from (3R)-3-hydroxytetradecanoyl-[acyl-carrier-protein] and UDP-N-acetyl-alpha-D-glucosamine: step 6/6.</text>
</comment>
<dbReference type="STRING" id="1267768.BV394_08525"/>
<evidence type="ECO:0000256" key="9">
    <source>
        <dbReference type="ARBA" id="ARBA00022777"/>
    </source>
</evidence>
<comment type="function">
    <text evidence="1 13">Transfers the gamma-phosphate of ATP to the 4'-position of a tetraacyldisaccharide 1-phosphate intermediate (termed DS-1-P) to form tetraacyldisaccharide 1,4'-bis-phosphate (lipid IVA).</text>
</comment>
<dbReference type="InterPro" id="IPR003758">
    <property type="entry name" value="LpxK"/>
</dbReference>
<dbReference type="EMBL" id="CP019124">
    <property type="protein sequence ID" value="APX89756.1"/>
    <property type="molecule type" value="Genomic_DNA"/>
</dbReference>
<keyword evidence="15" id="KW-1185">Reference proteome</keyword>
<sequence length="336" mass="36123">MRRPGFWYPAPEGRDAPGAGLSLAPRLLSPLSAIYATATRRRVARPPLMRPPVPVICVGNLNVGGTGKTPTVIEILRRLDGMGVTAHVLSRGYGGSLEGPVRVDERRHEAGQVGDEPLLLSAFGPVWIGRDRTATARQAVDAGAQALILDDGFQNPSLAKDLSLVVVDAHLGFGNGRVLPAGPLREPVSRGLARADLLLSIGSDTAQARFSQRWGGMVGCPHLRGALRPLATGMDWAGLRVLAFAGIGHPEKFFATLRELGAETVRAEALDDHQPFTPSLLTRLEKEAALRHLQLVTTEKDAARLPAGFRRKVLTLPVRLEIAEDEALTRALSRLF</sequence>
<dbReference type="PANTHER" id="PTHR42724:SF1">
    <property type="entry name" value="TETRAACYLDISACCHARIDE 4'-KINASE, MITOCHONDRIAL-RELATED"/>
    <property type="match status" value="1"/>
</dbReference>
<dbReference type="GO" id="GO:0009244">
    <property type="term" value="P:lipopolysaccharide core region biosynthetic process"/>
    <property type="evidence" value="ECO:0007669"/>
    <property type="project" value="TreeGrafter"/>
</dbReference>
<keyword evidence="5 13" id="KW-0444">Lipid biosynthesis</keyword>
<dbReference type="PANTHER" id="PTHR42724">
    <property type="entry name" value="TETRAACYLDISACCHARIDE 4'-KINASE"/>
    <property type="match status" value="1"/>
</dbReference>
<evidence type="ECO:0000256" key="8">
    <source>
        <dbReference type="ARBA" id="ARBA00022741"/>
    </source>
</evidence>
<feature type="binding site" evidence="13">
    <location>
        <begin position="62"/>
        <end position="69"/>
    </location>
    <ligand>
        <name>ATP</name>
        <dbReference type="ChEBI" id="CHEBI:30616"/>
    </ligand>
</feature>
<evidence type="ECO:0000256" key="1">
    <source>
        <dbReference type="ARBA" id="ARBA00002274"/>
    </source>
</evidence>
<proteinExistence type="inferred from homology"/>
<evidence type="ECO:0000313" key="15">
    <source>
        <dbReference type="Proteomes" id="UP000187266"/>
    </source>
</evidence>
<dbReference type="InterPro" id="IPR027417">
    <property type="entry name" value="P-loop_NTPase"/>
</dbReference>
<dbReference type="GO" id="GO:0009029">
    <property type="term" value="F:lipid-A 4'-kinase activity"/>
    <property type="evidence" value="ECO:0007669"/>
    <property type="project" value="UniProtKB-UniRule"/>
</dbReference>
<evidence type="ECO:0000256" key="13">
    <source>
        <dbReference type="HAMAP-Rule" id="MF_00409"/>
    </source>
</evidence>
<keyword evidence="11 13" id="KW-0443">Lipid metabolism</keyword>
<evidence type="ECO:0000256" key="10">
    <source>
        <dbReference type="ARBA" id="ARBA00022840"/>
    </source>
</evidence>
<evidence type="ECO:0000313" key="14">
    <source>
        <dbReference type="EMBL" id="APX89756.1"/>
    </source>
</evidence>
<gene>
    <name evidence="13" type="primary">lpxK</name>
    <name evidence="14" type="ORF">BV394_08525</name>
</gene>
<dbReference type="UniPathway" id="UPA00359">
    <property type="reaction ID" value="UER00482"/>
</dbReference>
<keyword evidence="10 13" id="KW-0067">ATP-binding</keyword>
<dbReference type="GO" id="GO:0009245">
    <property type="term" value="P:lipid A biosynthetic process"/>
    <property type="evidence" value="ECO:0007669"/>
    <property type="project" value="UniProtKB-UniRule"/>
</dbReference>
<accession>A0A2M9DCQ1</accession>
<evidence type="ECO:0000256" key="5">
    <source>
        <dbReference type="ARBA" id="ARBA00022516"/>
    </source>
</evidence>
<dbReference type="Pfam" id="PF02606">
    <property type="entry name" value="LpxK"/>
    <property type="match status" value="1"/>
</dbReference>
<evidence type="ECO:0000256" key="7">
    <source>
        <dbReference type="ARBA" id="ARBA00022679"/>
    </source>
</evidence>
<protein>
    <recommendedName>
        <fullName evidence="4 13">Tetraacyldisaccharide 4'-kinase</fullName>
        <ecNumber evidence="3 13">2.7.1.130</ecNumber>
    </recommendedName>
    <alternativeName>
        <fullName evidence="12 13">Lipid A 4'-kinase</fullName>
    </alternativeName>
</protein>
<evidence type="ECO:0000256" key="11">
    <source>
        <dbReference type="ARBA" id="ARBA00023098"/>
    </source>
</evidence>
<evidence type="ECO:0000256" key="6">
    <source>
        <dbReference type="ARBA" id="ARBA00022556"/>
    </source>
</evidence>
<dbReference type="EC" id="2.7.1.130" evidence="3 13"/>
<evidence type="ECO:0000256" key="2">
    <source>
        <dbReference type="ARBA" id="ARBA00004870"/>
    </source>
</evidence>
<accession>A0A1U7DIE6</accession>
<keyword evidence="9 13" id="KW-0418">Kinase</keyword>
<dbReference type="GO" id="GO:0005524">
    <property type="term" value="F:ATP binding"/>
    <property type="evidence" value="ECO:0007669"/>
    <property type="project" value="UniProtKB-UniRule"/>
</dbReference>
<dbReference type="HAMAP" id="MF_00409">
    <property type="entry name" value="LpxK"/>
    <property type="match status" value="1"/>
</dbReference>
<dbReference type="GO" id="GO:0005886">
    <property type="term" value="C:plasma membrane"/>
    <property type="evidence" value="ECO:0007669"/>
    <property type="project" value="TreeGrafter"/>
</dbReference>